<feature type="signal peptide" evidence="3">
    <location>
        <begin position="1"/>
        <end position="19"/>
    </location>
</feature>
<dbReference type="EMBL" id="SUKA01000001">
    <property type="protein sequence ID" value="TJY68356.1"/>
    <property type="molecule type" value="Genomic_DNA"/>
</dbReference>
<evidence type="ECO:0000313" key="4">
    <source>
        <dbReference type="EMBL" id="TJY68356.1"/>
    </source>
</evidence>
<keyword evidence="2" id="KW-0812">Transmembrane</keyword>
<dbReference type="RefSeq" id="WP_136819221.1">
    <property type="nucleotide sequence ID" value="NZ_BMJX01000001.1"/>
</dbReference>
<proteinExistence type="predicted"/>
<protein>
    <recommendedName>
        <fullName evidence="6">tRNA (Guanine-N1)-methyltransferase</fullName>
    </recommendedName>
</protein>
<feature type="chain" id="PRO_5020986609" description="tRNA (Guanine-N1)-methyltransferase" evidence="3">
    <location>
        <begin position="20"/>
        <end position="197"/>
    </location>
</feature>
<keyword evidence="5" id="KW-1185">Reference proteome</keyword>
<evidence type="ECO:0000313" key="5">
    <source>
        <dbReference type="Proteomes" id="UP000309872"/>
    </source>
</evidence>
<evidence type="ECO:0008006" key="6">
    <source>
        <dbReference type="Google" id="ProtNLM"/>
    </source>
</evidence>
<keyword evidence="1" id="KW-0175">Coiled coil</keyword>
<keyword evidence="3" id="KW-0732">Signal</keyword>
<reference evidence="4 5" key="1">
    <citation type="submission" date="2019-04" db="EMBL/GenBank/DDBJ databases">
        <title>Sphingobacterium olei sp. nov., isolated from oil-contaminated soil.</title>
        <authorList>
            <person name="Liu B."/>
        </authorList>
    </citation>
    <scope>NUCLEOTIDE SEQUENCE [LARGE SCALE GENOMIC DNA]</scope>
    <source>
        <strain evidence="4 5">Y3L14</strain>
    </source>
</reference>
<feature type="transmembrane region" description="Helical" evidence="2">
    <location>
        <begin position="130"/>
        <end position="149"/>
    </location>
</feature>
<sequence length="197" mass="22728">MLKFIHALTFLLFISSAFGQKINLQEALTKSSIDSQFYYLNILSRSQDADFKIIRKTNLERVRQNTRDTLKTLRTEIQNLKQSSSSSVSANQQLTDSVQNLQTRLDAEKLKTDSISFLGIDFSKSGYHSFVWLLIIVLAIAFLATFFAFRKAKVDTVSSKKTAEEFQEELQIHKKKALEKEQLLKRQLLDEQLKRNS</sequence>
<organism evidence="4 5">
    <name type="scientific">Sphingobacterium alkalisoli</name>
    <dbReference type="NCBI Taxonomy" id="1874115"/>
    <lineage>
        <taxon>Bacteria</taxon>
        <taxon>Pseudomonadati</taxon>
        <taxon>Bacteroidota</taxon>
        <taxon>Sphingobacteriia</taxon>
        <taxon>Sphingobacteriales</taxon>
        <taxon>Sphingobacteriaceae</taxon>
        <taxon>Sphingobacterium</taxon>
    </lineage>
</organism>
<comment type="caution">
    <text evidence="4">The sequence shown here is derived from an EMBL/GenBank/DDBJ whole genome shotgun (WGS) entry which is preliminary data.</text>
</comment>
<accession>A0A4U0H9A0</accession>
<evidence type="ECO:0000256" key="3">
    <source>
        <dbReference type="SAM" id="SignalP"/>
    </source>
</evidence>
<dbReference type="OrthoDB" id="981213at2"/>
<name>A0A4U0H9A0_9SPHI</name>
<evidence type="ECO:0000256" key="1">
    <source>
        <dbReference type="SAM" id="Coils"/>
    </source>
</evidence>
<keyword evidence="2" id="KW-0472">Membrane</keyword>
<feature type="coiled-coil region" evidence="1">
    <location>
        <begin position="56"/>
        <end position="111"/>
    </location>
</feature>
<dbReference type="Proteomes" id="UP000309872">
    <property type="component" value="Unassembled WGS sequence"/>
</dbReference>
<dbReference type="AlphaFoldDB" id="A0A4U0H9A0"/>
<gene>
    <name evidence="4" type="ORF">FAZ19_03630</name>
</gene>
<keyword evidence="2" id="KW-1133">Transmembrane helix</keyword>
<evidence type="ECO:0000256" key="2">
    <source>
        <dbReference type="SAM" id="Phobius"/>
    </source>
</evidence>